<feature type="region of interest" description="Disordered" evidence="1">
    <location>
        <begin position="118"/>
        <end position="147"/>
    </location>
</feature>
<dbReference type="EMBL" id="CP151513">
    <property type="protein sequence ID" value="WZN65763.1"/>
    <property type="molecule type" value="Genomic_DNA"/>
</dbReference>
<evidence type="ECO:0000313" key="2">
    <source>
        <dbReference type="EMBL" id="WZN65763.1"/>
    </source>
</evidence>
<dbReference type="AlphaFoldDB" id="A0AAX4PI82"/>
<organism evidence="2 3">
    <name type="scientific">Chloropicon roscoffensis</name>
    <dbReference type="NCBI Taxonomy" id="1461544"/>
    <lineage>
        <taxon>Eukaryota</taxon>
        <taxon>Viridiplantae</taxon>
        <taxon>Chlorophyta</taxon>
        <taxon>Chloropicophyceae</taxon>
        <taxon>Chloropicales</taxon>
        <taxon>Chloropicaceae</taxon>
        <taxon>Chloropicon</taxon>
    </lineage>
</organism>
<protein>
    <submittedName>
        <fullName evidence="2">Uncharacterized protein</fullName>
    </submittedName>
</protein>
<accession>A0AAX4PI82</accession>
<gene>
    <name evidence="2" type="ORF">HKI87_13g73250</name>
</gene>
<dbReference type="Proteomes" id="UP001472866">
    <property type="component" value="Chromosome 13"/>
</dbReference>
<reference evidence="2 3" key="1">
    <citation type="submission" date="2024-03" db="EMBL/GenBank/DDBJ databases">
        <title>Complete genome sequence of the green alga Chloropicon roscoffensis RCC1871.</title>
        <authorList>
            <person name="Lemieux C."/>
            <person name="Pombert J.-F."/>
            <person name="Otis C."/>
            <person name="Turmel M."/>
        </authorList>
    </citation>
    <scope>NUCLEOTIDE SEQUENCE [LARGE SCALE GENOMIC DNA]</scope>
    <source>
        <strain evidence="2 3">RCC1871</strain>
    </source>
</reference>
<sequence length="147" mass="16198">MFEEVHEKRARGWEGAPAAVEDEGHEAIHAVLAARADMGGIEGMNERELDALENLVEAVERDTEIRKSIARLELFSARCDLVVHSANDIITAIDGLDWRDGTSRCRGTVPPLRLYASTISGPSRRAESESETEEEGGTSDWTRSSMD</sequence>
<evidence type="ECO:0000313" key="3">
    <source>
        <dbReference type="Proteomes" id="UP001472866"/>
    </source>
</evidence>
<keyword evidence="3" id="KW-1185">Reference proteome</keyword>
<proteinExistence type="predicted"/>
<evidence type="ECO:0000256" key="1">
    <source>
        <dbReference type="SAM" id="MobiDB-lite"/>
    </source>
</evidence>
<name>A0AAX4PI82_9CHLO</name>